<dbReference type="EMBL" id="MZXW01000016">
    <property type="protein sequence ID" value="RXT49048.1"/>
    <property type="molecule type" value="Genomic_DNA"/>
</dbReference>
<feature type="domain" description="Acyltransferase 3" evidence="2">
    <location>
        <begin position="24"/>
        <end position="369"/>
    </location>
</feature>
<feature type="transmembrane region" description="Helical" evidence="1">
    <location>
        <begin position="172"/>
        <end position="189"/>
    </location>
</feature>
<feature type="transmembrane region" description="Helical" evidence="1">
    <location>
        <begin position="256"/>
        <end position="274"/>
    </location>
</feature>
<name>A0A4Q1VB71_9BRAD</name>
<gene>
    <name evidence="3" type="ORF">B5V03_14365</name>
</gene>
<feature type="transmembrane region" description="Helical" evidence="1">
    <location>
        <begin position="352"/>
        <end position="372"/>
    </location>
</feature>
<evidence type="ECO:0000259" key="2">
    <source>
        <dbReference type="Pfam" id="PF01757"/>
    </source>
</evidence>
<keyword evidence="1" id="KW-0472">Membrane</keyword>
<feature type="transmembrane region" description="Helical" evidence="1">
    <location>
        <begin position="97"/>
        <end position="114"/>
    </location>
</feature>
<comment type="caution">
    <text evidence="3">The sequence shown here is derived from an EMBL/GenBank/DDBJ whole genome shotgun (WGS) entry which is preliminary data.</text>
</comment>
<dbReference type="GO" id="GO:0016747">
    <property type="term" value="F:acyltransferase activity, transferring groups other than amino-acyl groups"/>
    <property type="evidence" value="ECO:0007669"/>
    <property type="project" value="InterPro"/>
</dbReference>
<proteinExistence type="predicted"/>
<feature type="transmembrane region" description="Helical" evidence="1">
    <location>
        <begin position="146"/>
        <end position="165"/>
    </location>
</feature>
<dbReference type="PANTHER" id="PTHR23028:SF131">
    <property type="entry name" value="BLR2367 PROTEIN"/>
    <property type="match status" value="1"/>
</dbReference>
<protein>
    <recommendedName>
        <fullName evidence="2">Acyltransferase 3 domain-containing protein</fullName>
    </recommendedName>
</protein>
<feature type="transmembrane region" description="Helical" evidence="1">
    <location>
        <begin position="286"/>
        <end position="306"/>
    </location>
</feature>
<evidence type="ECO:0000313" key="4">
    <source>
        <dbReference type="Proteomes" id="UP000290819"/>
    </source>
</evidence>
<dbReference type="GO" id="GO:0000271">
    <property type="term" value="P:polysaccharide biosynthetic process"/>
    <property type="evidence" value="ECO:0007669"/>
    <property type="project" value="TreeGrafter"/>
</dbReference>
<organism evidence="3 4">
    <name type="scientific">Bradyrhizobium betae</name>
    <dbReference type="NCBI Taxonomy" id="244734"/>
    <lineage>
        <taxon>Bacteria</taxon>
        <taxon>Pseudomonadati</taxon>
        <taxon>Pseudomonadota</taxon>
        <taxon>Alphaproteobacteria</taxon>
        <taxon>Hyphomicrobiales</taxon>
        <taxon>Nitrobacteraceae</taxon>
        <taxon>Bradyrhizobium</taxon>
    </lineage>
</organism>
<evidence type="ECO:0000256" key="1">
    <source>
        <dbReference type="SAM" id="Phobius"/>
    </source>
</evidence>
<accession>A0A4Q1VB71</accession>
<keyword evidence="1" id="KW-0812">Transmembrane</keyword>
<evidence type="ECO:0000313" key="3">
    <source>
        <dbReference type="EMBL" id="RXT49048.1"/>
    </source>
</evidence>
<dbReference type="PANTHER" id="PTHR23028">
    <property type="entry name" value="ACETYLTRANSFERASE"/>
    <property type="match status" value="1"/>
</dbReference>
<dbReference type="InterPro" id="IPR050879">
    <property type="entry name" value="Acyltransferase_3"/>
</dbReference>
<keyword evidence="1" id="KW-1133">Transmembrane helix</keyword>
<sequence length="401" mass="44359">MLVTAVLSAYAFSMDSAEKITRYHALDSWRGICACMVALFHFDVISHLSFLPLTRNAYLFVDFFFVLSGFVIASNYRSRLAEGFGSGRFLLLRLGRIYPLHLVTLLLFIPIDAAKDGVGPNLLQAIVTNVLLLQGLGVNPQNWLNFASWSISAEFAAYVIFASVASRIGPAVWPWLIPIIAGPVVLATVSPDGMNATYDYGLVRCLYGFALGIVCFDLRERFPVLRAPLVPSVETWLEAASFMFVVGYVSVAGNSVTLQVASPLVFTLVVLVFAREAGAVSRRLTMPFMLAIGTLTYSIYMLHPLVRAVVRAILMVVERLWHTELFVSYALSSGHEPTKVISVNGSLWLGDLLQIAMLLLTLLLSVATYRLVEEPGRNWVRRLMDRRKVGTVRSVQPAFDA</sequence>
<dbReference type="InterPro" id="IPR002656">
    <property type="entry name" value="Acyl_transf_3_dom"/>
</dbReference>
<dbReference type="Pfam" id="PF01757">
    <property type="entry name" value="Acyl_transf_3"/>
    <property type="match status" value="1"/>
</dbReference>
<keyword evidence="4" id="KW-1185">Reference proteome</keyword>
<dbReference type="Proteomes" id="UP000290819">
    <property type="component" value="Unassembled WGS sequence"/>
</dbReference>
<dbReference type="AlphaFoldDB" id="A0A4Q1VB71"/>
<reference evidence="3 4" key="1">
    <citation type="submission" date="2017-03" db="EMBL/GenBank/DDBJ databases">
        <authorList>
            <person name="Safronova V.I."/>
            <person name="Sazanova A.L."/>
            <person name="Chirak E.R."/>
        </authorList>
    </citation>
    <scope>NUCLEOTIDE SEQUENCE [LARGE SCALE GENOMIC DNA]</scope>
    <source>
        <strain evidence="3 4">Opo-243</strain>
    </source>
</reference>
<dbReference type="OrthoDB" id="9796461at2"/>
<feature type="transmembrane region" description="Helical" evidence="1">
    <location>
        <begin position="57"/>
        <end position="76"/>
    </location>
</feature>
<dbReference type="GO" id="GO:0016020">
    <property type="term" value="C:membrane"/>
    <property type="evidence" value="ECO:0007669"/>
    <property type="project" value="TreeGrafter"/>
</dbReference>